<dbReference type="RefSeq" id="XP_007773132.1">
    <property type="nucleotide sequence ID" value="XM_007774942.1"/>
</dbReference>
<gene>
    <name evidence="1" type="ORF">CONPUDRAFT_146534</name>
</gene>
<dbReference type="Proteomes" id="UP000053558">
    <property type="component" value="Unassembled WGS sequence"/>
</dbReference>
<dbReference type="KEGG" id="cput:CONPUDRAFT_146534"/>
<evidence type="ECO:0000313" key="1">
    <source>
        <dbReference type="EMBL" id="EIW76800.1"/>
    </source>
</evidence>
<dbReference type="AlphaFoldDB" id="A0A5M3MD70"/>
<evidence type="ECO:0000313" key="2">
    <source>
        <dbReference type="Proteomes" id="UP000053558"/>
    </source>
</evidence>
<feature type="non-terminal residue" evidence="1">
    <location>
        <position position="129"/>
    </location>
</feature>
<name>A0A5M3MD70_CONPW</name>
<keyword evidence="2" id="KW-1185">Reference proteome</keyword>
<dbReference type="GeneID" id="19202216"/>
<organism evidence="1 2">
    <name type="scientific">Coniophora puteana (strain RWD-64-598)</name>
    <name type="common">Brown rot fungus</name>
    <dbReference type="NCBI Taxonomy" id="741705"/>
    <lineage>
        <taxon>Eukaryota</taxon>
        <taxon>Fungi</taxon>
        <taxon>Dikarya</taxon>
        <taxon>Basidiomycota</taxon>
        <taxon>Agaricomycotina</taxon>
        <taxon>Agaricomycetes</taxon>
        <taxon>Agaricomycetidae</taxon>
        <taxon>Boletales</taxon>
        <taxon>Coniophorineae</taxon>
        <taxon>Coniophoraceae</taxon>
        <taxon>Coniophora</taxon>
    </lineage>
</organism>
<comment type="caution">
    <text evidence="1">The sequence shown here is derived from an EMBL/GenBank/DDBJ whole genome shotgun (WGS) entry which is preliminary data.</text>
</comment>
<sequence length="129" mass="14088">MNPDIDNSSILYHSIRDDVCPPEASDWLPSALSDCSSESVLGSVTLGVATEENTVFDMPARLTNLIRLVTQSSAPDAFMLENASFATSRPCIPNYLDLARFYPLARTAALLVMQTVRNDVSEEFEIGDA</sequence>
<dbReference type="EMBL" id="JH711585">
    <property type="protein sequence ID" value="EIW76800.1"/>
    <property type="molecule type" value="Genomic_DNA"/>
</dbReference>
<protein>
    <submittedName>
        <fullName evidence="1">Uncharacterized protein</fullName>
    </submittedName>
</protein>
<proteinExistence type="predicted"/>
<reference evidence="2" key="1">
    <citation type="journal article" date="2012" name="Science">
        <title>The Paleozoic origin of enzymatic lignin decomposition reconstructed from 31 fungal genomes.</title>
        <authorList>
            <person name="Floudas D."/>
            <person name="Binder M."/>
            <person name="Riley R."/>
            <person name="Barry K."/>
            <person name="Blanchette R.A."/>
            <person name="Henrissat B."/>
            <person name="Martinez A.T."/>
            <person name="Otillar R."/>
            <person name="Spatafora J.W."/>
            <person name="Yadav J.S."/>
            <person name="Aerts A."/>
            <person name="Benoit I."/>
            <person name="Boyd A."/>
            <person name="Carlson A."/>
            <person name="Copeland A."/>
            <person name="Coutinho P.M."/>
            <person name="de Vries R.P."/>
            <person name="Ferreira P."/>
            <person name="Findley K."/>
            <person name="Foster B."/>
            <person name="Gaskell J."/>
            <person name="Glotzer D."/>
            <person name="Gorecki P."/>
            <person name="Heitman J."/>
            <person name="Hesse C."/>
            <person name="Hori C."/>
            <person name="Igarashi K."/>
            <person name="Jurgens J.A."/>
            <person name="Kallen N."/>
            <person name="Kersten P."/>
            <person name="Kohler A."/>
            <person name="Kuees U."/>
            <person name="Kumar T.K.A."/>
            <person name="Kuo A."/>
            <person name="LaButti K."/>
            <person name="Larrondo L.F."/>
            <person name="Lindquist E."/>
            <person name="Ling A."/>
            <person name="Lombard V."/>
            <person name="Lucas S."/>
            <person name="Lundell T."/>
            <person name="Martin R."/>
            <person name="McLaughlin D.J."/>
            <person name="Morgenstern I."/>
            <person name="Morin E."/>
            <person name="Murat C."/>
            <person name="Nagy L.G."/>
            <person name="Nolan M."/>
            <person name="Ohm R.A."/>
            <person name="Patyshakuliyeva A."/>
            <person name="Rokas A."/>
            <person name="Ruiz-Duenas F.J."/>
            <person name="Sabat G."/>
            <person name="Salamov A."/>
            <person name="Samejima M."/>
            <person name="Schmutz J."/>
            <person name="Slot J.C."/>
            <person name="St John F."/>
            <person name="Stenlid J."/>
            <person name="Sun H."/>
            <person name="Sun S."/>
            <person name="Syed K."/>
            <person name="Tsang A."/>
            <person name="Wiebenga A."/>
            <person name="Young D."/>
            <person name="Pisabarro A."/>
            <person name="Eastwood D.C."/>
            <person name="Martin F."/>
            <person name="Cullen D."/>
            <person name="Grigoriev I.V."/>
            <person name="Hibbett D.S."/>
        </authorList>
    </citation>
    <scope>NUCLEOTIDE SEQUENCE [LARGE SCALE GENOMIC DNA]</scope>
    <source>
        <strain evidence="2">RWD-64-598 SS2</strain>
    </source>
</reference>
<accession>A0A5M3MD70</accession>